<proteinExistence type="predicted"/>
<dbReference type="EMBL" id="JACHJR010000001">
    <property type="protein sequence ID" value="MBB4951634.1"/>
    <property type="molecule type" value="Genomic_DNA"/>
</dbReference>
<reference evidence="3 4" key="1">
    <citation type="submission" date="2020-08" db="EMBL/GenBank/DDBJ databases">
        <title>Sequencing the genomes of 1000 actinobacteria strains.</title>
        <authorList>
            <person name="Klenk H.-P."/>
        </authorList>
    </citation>
    <scope>NUCLEOTIDE SEQUENCE [LARGE SCALE GENOMIC DNA]</scope>
    <source>
        <strain evidence="3 4">DSM 44786</strain>
    </source>
</reference>
<gene>
    <name evidence="3" type="ORF">F4556_007169</name>
</gene>
<dbReference type="Proteomes" id="UP000573327">
    <property type="component" value="Unassembled WGS sequence"/>
</dbReference>
<evidence type="ECO:0000256" key="2">
    <source>
        <dbReference type="SAM" id="Phobius"/>
    </source>
</evidence>
<feature type="transmembrane region" description="Helical" evidence="2">
    <location>
        <begin position="44"/>
        <end position="63"/>
    </location>
</feature>
<evidence type="ECO:0000313" key="4">
    <source>
        <dbReference type="Proteomes" id="UP000573327"/>
    </source>
</evidence>
<organism evidence="3 4">
    <name type="scientific">Kitasatospora gansuensis</name>
    <dbReference type="NCBI Taxonomy" id="258050"/>
    <lineage>
        <taxon>Bacteria</taxon>
        <taxon>Bacillati</taxon>
        <taxon>Actinomycetota</taxon>
        <taxon>Actinomycetes</taxon>
        <taxon>Kitasatosporales</taxon>
        <taxon>Streptomycetaceae</taxon>
        <taxon>Kitasatospora</taxon>
    </lineage>
</organism>
<protein>
    <submittedName>
        <fullName evidence="3">Uncharacterized protein</fullName>
    </submittedName>
</protein>
<feature type="compositionally biased region" description="Low complexity" evidence="1">
    <location>
        <begin position="73"/>
        <end position="130"/>
    </location>
</feature>
<dbReference type="AlphaFoldDB" id="A0A7W7SJI1"/>
<keyword evidence="2" id="KW-0472">Membrane</keyword>
<feature type="region of interest" description="Disordered" evidence="1">
    <location>
        <begin position="65"/>
        <end position="169"/>
    </location>
</feature>
<name>A0A7W7SJI1_9ACTN</name>
<dbReference type="RefSeq" id="WP_184923730.1">
    <property type="nucleotide sequence ID" value="NZ_JACHJR010000001.1"/>
</dbReference>
<evidence type="ECO:0000313" key="3">
    <source>
        <dbReference type="EMBL" id="MBB4951634.1"/>
    </source>
</evidence>
<keyword evidence="2" id="KW-1133">Transmembrane helix</keyword>
<accession>A0A7W7SJI1</accession>
<keyword evidence="4" id="KW-1185">Reference proteome</keyword>
<comment type="caution">
    <text evidence="3">The sequence shown here is derived from an EMBL/GenBank/DDBJ whole genome shotgun (WGS) entry which is preliminary data.</text>
</comment>
<feature type="region of interest" description="Disordered" evidence="1">
    <location>
        <begin position="1"/>
        <end position="22"/>
    </location>
</feature>
<keyword evidence="2" id="KW-0812">Transmembrane</keyword>
<feature type="compositionally biased region" description="Polar residues" evidence="1">
    <location>
        <begin position="149"/>
        <end position="160"/>
    </location>
</feature>
<evidence type="ECO:0000256" key="1">
    <source>
        <dbReference type="SAM" id="MobiDB-lite"/>
    </source>
</evidence>
<sequence length="271" mass="26733">MTEIRGSGPAWGDGPLVTRGQEPDWAALAERHGEQQRRRKHIRAVAAGVAATAAITGMVVAVLPGDSGRDPARAAAAPDNSASAQPDDSPSSSAGESAAPSASATASASPSASASALPSAGVSRPATPVTNAPPPAGTSAPARPPVSQPAATPTPGNAQTSPPPVGKSYTPVQVCGSGFNVIDSHSLGGATVYLLYKGATGDNCVTTIVNNPAGPVPMNATLAVKDGGSASNPGSFASYAGPVTKRAANTCVQWGGSYQDSTWTSGWTHCG</sequence>
<feature type="compositionally biased region" description="Pro residues" evidence="1">
    <location>
        <begin position="131"/>
        <end position="147"/>
    </location>
</feature>